<dbReference type="EMBL" id="CM023481">
    <property type="protein sequence ID" value="KAH6943949.1"/>
    <property type="molecule type" value="Genomic_DNA"/>
</dbReference>
<accession>A0ACB7TCP8</accession>
<organism evidence="1 2">
    <name type="scientific">Hyalomma asiaticum</name>
    <name type="common">Tick</name>
    <dbReference type="NCBI Taxonomy" id="266040"/>
    <lineage>
        <taxon>Eukaryota</taxon>
        <taxon>Metazoa</taxon>
        <taxon>Ecdysozoa</taxon>
        <taxon>Arthropoda</taxon>
        <taxon>Chelicerata</taxon>
        <taxon>Arachnida</taxon>
        <taxon>Acari</taxon>
        <taxon>Parasitiformes</taxon>
        <taxon>Ixodida</taxon>
        <taxon>Ixodoidea</taxon>
        <taxon>Ixodidae</taxon>
        <taxon>Hyalomminae</taxon>
        <taxon>Hyalomma</taxon>
    </lineage>
</organism>
<name>A0ACB7TCP8_HYAAI</name>
<comment type="caution">
    <text evidence="1">The sequence shown here is derived from an EMBL/GenBank/DDBJ whole genome shotgun (WGS) entry which is preliminary data.</text>
</comment>
<reference evidence="1" key="1">
    <citation type="submission" date="2020-05" db="EMBL/GenBank/DDBJ databases">
        <title>Large-scale comparative analyses of tick genomes elucidate their genetic diversity and vector capacities.</title>
        <authorList>
            <person name="Jia N."/>
            <person name="Wang J."/>
            <person name="Shi W."/>
            <person name="Du L."/>
            <person name="Sun Y."/>
            <person name="Zhan W."/>
            <person name="Jiang J."/>
            <person name="Wang Q."/>
            <person name="Zhang B."/>
            <person name="Ji P."/>
            <person name="Sakyi L.B."/>
            <person name="Cui X."/>
            <person name="Yuan T."/>
            <person name="Jiang B."/>
            <person name="Yang W."/>
            <person name="Lam T.T.-Y."/>
            <person name="Chang Q."/>
            <person name="Ding S."/>
            <person name="Wang X."/>
            <person name="Zhu J."/>
            <person name="Ruan X."/>
            <person name="Zhao L."/>
            <person name="Wei J."/>
            <person name="Que T."/>
            <person name="Du C."/>
            <person name="Cheng J."/>
            <person name="Dai P."/>
            <person name="Han X."/>
            <person name="Huang E."/>
            <person name="Gao Y."/>
            <person name="Liu J."/>
            <person name="Shao H."/>
            <person name="Ye R."/>
            <person name="Li L."/>
            <person name="Wei W."/>
            <person name="Wang X."/>
            <person name="Wang C."/>
            <person name="Yang T."/>
            <person name="Huo Q."/>
            <person name="Li W."/>
            <person name="Guo W."/>
            <person name="Chen H."/>
            <person name="Zhou L."/>
            <person name="Ni X."/>
            <person name="Tian J."/>
            <person name="Zhou Y."/>
            <person name="Sheng Y."/>
            <person name="Liu T."/>
            <person name="Pan Y."/>
            <person name="Xia L."/>
            <person name="Li J."/>
            <person name="Zhao F."/>
            <person name="Cao W."/>
        </authorList>
    </citation>
    <scope>NUCLEOTIDE SEQUENCE</scope>
    <source>
        <strain evidence="1">Hyas-2018</strain>
    </source>
</reference>
<protein>
    <submittedName>
        <fullName evidence="1">Uncharacterized protein</fullName>
    </submittedName>
</protein>
<evidence type="ECO:0000313" key="2">
    <source>
        <dbReference type="Proteomes" id="UP000821845"/>
    </source>
</evidence>
<evidence type="ECO:0000313" key="1">
    <source>
        <dbReference type="EMBL" id="KAH6943949.1"/>
    </source>
</evidence>
<sequence length="152" mass="17247">MQEILPTRRNTGNKELEGAQNLAAANEKLQAEIEELKTQVRLLSATGNEQPGQAGTQCHDIRQIDAETRKMTMQEFLDFQAKRMLQTEQSITEYIFSKNAILEKAPYYMGTKERMSLILAGIKDDKWAIPLAAHCCKSVLELIDRATMLDCR</sequence>
<keyword evidence="2" id="KW-1185">Reference proteome</keyword>
<proteinExistence type="predicted"/>
<gene>
    <name evidence="1" type="ORF">HPB50_000800</name>
</gene>
<dbReference type="Proteomes" id="UP000821845">
    <property type="component" value="Chromosome 1"/>
</dbReference>